<dbReference type="AlphaFoldDB" id="A0A8X6NXX0"/>
<dbReference type="EMBL" id="BMAW01109622">
    <property type="protein sequence ID" value="GFT39236.1"/>
    <property type="molecule type" value="Genomic_DNA"/>
</dbReference>
<protein>
    <submittedName>
        <fullName evidence="1">Uncharacterized protein</fullName>
    </submittedName>
</protein>
<gene>
    <name evidence="1" type="ORF">NPIL_376481</name>
</gene>
<evidence type="ECO:0000313" key="2">
    <source>
        <dbReference type="Proteomes" id="UP000887013"/>
    </source>
</evidence>
<proteinExistence type="predicted"/>
<evidence type="ECO:0000313" key="1">
    <source>
        <dbReference type="EMBL" id="GFT39236.1"/>
    </source>
</evidence>
<keyword evidence="2" id="KW-1185">Reference proteome</keyword>
<organism evidence="1 2">
    <name type="scientific">Nephila pilipes</name>
    <name type="common">Giant wood spider</name>
    <name type="synonym">Nephila maculata</name>
    <dbReference type="NCBI Taxonomy" id="299642"/>
    <lineage>
        <taxon>Eukaryota</taxon>
        <taxon>Metazoa</taxon>
        <taxon>Ecdysozoa</taxon>
        <taxon>Arthropoda</taxon>
        <taxon>Chelicerata</taxon>
        <taxon>Arachnida</taxon>
        <taxon>Araneae</taxon>
        <taxon>Araneomorphae</taxon>
        <taxon>Entelegynae</taxon>
        <taxon>Araneoidea</taxon>
        <taxon>Nephilidae</taxon>
        <taxon>Nephila</taxon>
    </lineage>
</organism>
<reference evidence="1" key="1">
    <citation type="submission" date="2020-08" db="EMBL/GenBank/DDBJ databases">
        <title>Multicomponent nature underlies the extraordinary mechanical properties of spider dragline silk.</title>
        <authorList>
            <person name="Kono N."/>
            <person name="Nakamura H."/>
            <person name="Mori M."/>
            <person name="Yoshida Y."/>
            <person name="Ohtoshi R."/>
            <person name="Malay A.D."/>
            <person name="Moran D.A.P."/>
            <person name="Tomita M."/>
            <person name="Numata K."/>
            <person name="Arakawa K."/>
        </authorList>
    </citation>
    <scope>NUCLEOTIDE SEQUENCE</scope>
</reference>
<name>A0A8X6NXX0_NEPPI</name>
<dbReference type="Proteomes" id="UP000887013">
    <property type="component" value="Unassembled WGS sequence"/>
</dbReference>
<accession>A0A8X6NXX0</accession>
<comment type="caution">
    <text evidence="1">The sequence shown here is derived from an EMBL/GenBank/DDBJ whole genome shotgun (WGS) entry which is preliminary data.</text>
</comment>
<sequence length="71" mass="7823">MVEFAMSTVPGTSAPVDRVFSVMGKRFDLHKEAGRMLERIGLVASIYHMTAAAESPVQMLMSNKYSNSKTI</sequence>